<evidence type="ECO:0000313" key="2">
    <source>
        <dbReference type="Proteomes" id="UP000183561"/>
    </source>
</evidence>
<dbReference type="EMBL" id="FNSV01000006">
    <property type="protein sequence ID" value="SED92020.1"/>
    <property type="molecule type" value="Genomic_DNA"/>
</dbReference>
<name>A0A1H5ELR5_9NOCA</name>
<keyword evidence="2" id="KW-1185">Reference proteome</keyword>
<protein>
    <submittedName>
        <fullName evidence="1">Uncharacterized protein</fullName>
    </submittedName>
</protein>
<reference evidence="2" key="1">
    <citation type="submission" date="2016-10" db="EMBL/GenBank/DDBJ databases">
        <authorList>
            <person name="Varghese N."/>
            <person name="Submissions S."/>
        </authorList>
    </citation>
    <scope>NUCLEOTIDE SEQUENCE [LARGE SCALE GENOMIC DNA]</scope>
    <source>
        <strain evidence="2">DSM 44498</strain>
    </source>
</reference>
<dbReference type="AlphaFoldDB" id="A0A1H5ELR5"/>
<accession>A0A1H5ELR5</accession>
<evidence type="ECO:0000313" key="1">
    <source>
        <dbReference type="EMBL" id="SED92020.1"/>
    </source>
</evidence>
<gene>
    <name evidence="1" type="ORF">SAMN04490239_9268</name>
</gene>
<dbReference type="OrthoDB" id="4474384at2"/>
<organism evidence="1 2">
    <name type="scientific">Rhodococcus koreensis</name>
    <dbReference type="NCBI Taxonomy" id="99653"/>
    <lineage>
        <taxon>Bacteria</taxon>
        <taxon>Bacillati</taxon>
        <taxon>Actinomycetota</taxon>
        <taxon>Actinomycetes</taxon>
        <taxon>Mycobacteriales</taxon>
        <taxon>Nocardiaceae</taxon>
        <taxon>Rhodococcus</taxon>
    </lineage>
</organism>
<dbReference type="RefSeq" id="WP_072951062.1">
    <property type="nucleotide sequence ID" value="NZ_FNSV01000006.1"/>
</dbReference>
<proteinExistence type="predicted"/>
<sequence length="160" mass="17811">MGESNRSGQVLVMVSFWWSRGDELANHQLGQILTRAECLDGEITDAAAVDRALRAVGDEPTLVAELDEWWQMVAARRNDNTTQNPGLSLGSSIRYLTDRLDADRVTPKSIEECRRQIAALDTQIVSAKDLPELAHPDAEMLTLLTRYMEARSRVLAITST</sequence>
<dbReference type="Proteomes" id="UP000183561">
    <property type="component" value="Unassembled WGS sequence"/>
</dbReference>